<keyword evidence="7 10" id="KW-0460">Magnesium</keyword>
<dbReference type="PANTHER" id="PTHR30040">
    <property type="entry name" value="THIAMINE BIOSYNTHESIS LIPOPROTEIN APBE"/>
    <property type="match status" value="1"/>
</dbReference>
<keyword evidence="6 10" id="KW-0274">FAD</keyword>
<keyword evidence="3 10" id="KW-0285">Flavoprotein</keyword>
<proteinExistence type="inferred from homology"/>
<evidence type="ECO:0000256" key="6">
    <source>
        <dbReference type="ARBA" id="ARBA00022827"/>
    </source>
</evidence>
<gene>
    <name evidence="12" type="ORF">HJ536_11430</name>
</gene>
<evidence type="ECO:0000256" key="9">
    <source>
        <dbReference type="ARBA" id="ARBA00048540"/>
    </source>
</evidence>
<accession>A0A850Q4F1</accession>
<keyword evidence="5 10" id="KW-0479">Metal-binding</keyword>
<dbReference type="Proteomes" id="UP000592216">
    <property type="component" value="Unassembled WGS sequence"/>
</dbReference>
<keyword evidence="4 10" id="KW-0808">Transferase</keyword>
<evidence type="ECO:0000256" key="4">
    <source>
        <dbReference type="ARBA" id="ARBA00022679"/>
    </source>
</evidence>
<dbReference type="SUPFAM" id="SSF143631">
    <property type="entry name" value="ApbE-like"/>
    <property type="match status" value="1"/>
</dbReference>
<evidence type="ECO:0000256" key="8">
    <source>
        <dbReference type="ARBA" id="ARBA00031306"/>
    </source>
</evidence>
<feature type="binding site" evidence="11">
    <location>
        <position position="148"/>
    </location>
    <ligand>
        <name>Mg(2+)</name>
        <dbReference type="ChEBI" id="CHEBI:18420"/>
    </ligand>
</feature>
<evidence type="ECO:0000256" key="2">
    <source>
        <dbReference type="ARBA" id="ARBA00016337"/>
    </source>
</evidence>
<dbReference type="PIRSF" id="PIRSF006268">
    <property type="entry name" value="ApbE"/>
    <property type="match status" value="1"/>
</dbReference>
<comment type="caution">
    <text evidence="12">The sequence shown here is derived from an EMBL/GenBank/DDBJ whole genome shotgun (WGS) entry which is preliminary data.</text>
</comment>
<name>A0A850Q4F1_9RHOB</name>
<organism evidence="12 13">
    <name type="scientific">Donghicola mangrovi</name>
    <dbReference type="NCBI Taxonomy" id="2729614"/>
    <lineage>
        <taxon>Bacteria</taxon>
        <taxon>Pseudomonadati</taxon>
        <taxon>Pseudomonadota</taxon>
        <taxon>Alphaproteobacteria</taxon>
        <taxon>Rhodobacterales</taxon>
        <taxon>Roseobacteraceae</taxon>
        <taxon>Donghicola</taxon>
    </lineage>
</organism>
<dbReference type="GO" id="GO:0016740">
    <property type="term" value="F:transferase activity"/>
    <property type="evidence" value="ECO:0007669"/>
    <property type="project" value="UniProtKB-UniRule"/>
</dbReference>
<dbReference type="Gene3D" id="3.10.520.10">
    <property type="entry name" value="ApbE-like domains"/>
    <property type="match status" value="1"/>
</dbReference>
<evidence type="ECO:0000256" key="3">
    <source>
        <dbReference type="ARBA" id="ARBA00022630"/>
    </source>
</evidence>
<feature type="binding site" evidence="11">
    <location>
        <position position="266"/>
    </location>
    <ligand>
        <name>Mg(2+)</name>
        <dbReference type="ChEBI" id="CHEBI:18420"/>
    </ligand>
</feature>
<dbReference type="EC" id="2.7.1.180" evidence="1 10"/>
<protein>
    <recommendedName>
        <fullName evidence="2 10">FAD:protein FMN transferase</fullName>
        <ecNumber evidence="1 10">2.7.1.180</ecNumber>
    </recommendedName>
    <alternativeName>
        <fullName evidence="8 10">Flavin transferase</fullName>
    </alternativeName>
</protein>
<dbReference type="Pfam" id="PF02424">
    <property type="entry name" value="ApbE"/>
    <property type="match status" value="1"/>
</dbReference>
<dbReference type="EMBL" id="JABCJE010000004">
    <property type="protein sequence ID" value="NVO23966.1"/>
    <property type="molecule type" value="Genomic_DNA"/>
</dbReference>
<sequence length="298" mass="32015">MTRFALNGATMGTRWSTLFWAPAPVDGLQEALQSAVDRVDAQMSLWKPDSDLCRLNDAPTGVWVDLAPEITTVLDRALQIGRSSGGAFEIAVGEAVAAWGFGPRPADQEAIRRMLTTPDHPRASDLLELDIPNRRAMKHAPARFDLNGIAKGYGADRLIETAALHGVADALSGLDGDLRAAGTRPDGSPWPIAIEEPDYDRRAAYTMLELEDLAVATSGDYRHWINVGGQRLSHTMHPRTGGPLQQSPASVTVVAADCMTADAWATALMVLGKTEGTLLAKANNIQAMFLEREAPIPA</sequence>
<feature type="binding site" evidence="11">
    <location>
        <position position="262"/>
    </location>
    <ligand>
        <name>Mg(2+)</name>
        <dbReference type="ChEBI" id="CHEBI:18420"/>
    </ligand>
</feature>
<dbReference type="PANTHER" id="PTHR30040:SF2">
    <property type="entry name" value="FAD:PROTEIN FMN TRANSFERASE"/>
    <property type="match status" value="1"/>
</dbReference>
<evidence type="ECO:0000256" key="11">
    <source>
        <dbReference type="PIRSR" id="PIRSR006268-2"/>
    </source>
</evidence>
<dbReference type="AlphaFoldDB" id="A0A850Q4F1"/>
<evidence type="ECO:0000313" key="13">
    <source>
        <dbReference type="Proteomes" id="UP000592216"/>
    </source>
</evidence>
<comment type="similarity">
    <text evidence="10">Belongs to the ApbE family.</text>
</comment>
<dbReference type="GO" id="GO:0046872">
    <property type="term" value="F:metal ion binding"/>
    <property type="evidence" value="ECO:0007669"/>
    <property type="project" value="UniProtKB-UniRule"/>
</dbReference>
<reference evidence="12 13" key="1">
    <citation type="submission" date="2020-04" db="EMBL/GenBank/DDBJ databases">
        <title>Donghicola sp., a member of the Rhodobacteraceae family isolated from mangrove forest in Thailand.</title>
        <authorList>
            <person name="Charoenyingcharoen P."/>
            <person name="Yukphan P."/>
        </authorList>
    </citation>
    <scope>NUCLEOTIDE SEQUENCE [LARGE SCALE GENOMIC DNA]</scope>
    <source>
        <strain evidence="12 13">B5-SW-15</strain>
    </source>
</reference>
<dbReference type="InterPro" id="IPR003374">
    <property type="entry name" value="ApbE-like_sf"/>
</dbReference>
<comment type="cofactor">
    <cofactor evidence="11">
        <name>Mg(2+)</name>
        <dbReference type="ChEBI" id="CHEBI:18420"/>
    </cofactor>
    <cofactor evidence="11">
        <name>Mn(2+)</name>
        <dbReference type="ChEBI" id="CHEBI:29035"/>
    </cofactor>
    <text evidence="11">Magnesium. Can also use manganese.</text>
</comment>
<evidence type="ECO:0000256" key="1">
    <source>
        <dbReference type="ARBA" id="ARBA00011955"/>
    </source>
</evidence>
<dbReference type="InterPro" id="IPR024932">
    <property type="entry name" value="ApbE"/>
</dbReference>
<evidence type="ECO:0000313" key="12">
    <source>
        <dbReference type="EMBL" id="NVO23966.1"/>
    </source>
</evidence>
<evidence type="ECO:0000256" key="10">
    <source>
        <dbReference type="PIRNR" id="PIRNR006268"/>
    </source>
</evidence>
<evidence type="ECO:0000256" key="5">
    <source>
        <dbReference type="ARBA" id="ARBA00022723"/>
    </source>
</evidence>
<evidence type="ECO:0000256" key="7">
    <source>
        <dbReference type="ARBA" id="ARBA00022842"/>
    </source>
</evidence>
<comment type="catalytic activity">
    <reaction evidence="9 10">
        <text>L-threonyl-[protein] + FAD = FMN-L-threonyl-[protein] + AMP + H(+)</text>
        <dbReference type="Rhea" id="RHEA:36847"/>
        <dbReference type="Rhea" id="RHEA-COMP:11060"/>
        <dbReference type="Rhea" id="RHEA-COMP:11061"/>
        <dbReference type="ChEBI" id="CHEBI:15378"/>
        <dbReference type="ChEBI" id="CHEBI:30013"/>
        <dbReference type="ChEBI" id="CHEBI:57692"/>
        <dbReference type="ChEBI" id="CHEBI:74257"/>
        <dbReference type="ChEBI" id="CHEBI:456215"/>
        <dbReference type="EC" id="2.7.1.180"/>
    </reaction>
</comment>